<dbReference type="GO" id="GO:0006631">
    <property type="term" value="P:fatty acid metabolic process"/>
    <property type="evidence" value="ECO:0007669"/>
    <property type="project" value="UniProtKB-KW"/>
</dbReference>
<feature type="transmembrane region" description="Helical" evidence="11">
    <location>
        <begin position="250"/>
        <end position="276"/>
    </location>
</feature>
<dbReference type="OrthoDB" id="6770063at2759"/>
<feature type="region of interest" description="Disordered" evidence="10">
    <location>
        <begin position="1"/>
        <end position="21"/>
    </location>
</feature>
<dbReference type="Pfam" id="PF00378">
    <property type="entry name" value="ECH_1"/>
    <property type="match status" value="1"/>
</dbReference>
<dbReference type="Gene3D" id="1.10.12.10">
    <property type="entry name" value="Lyase 2-enoyl-coa Hydratase, Chain A, domain 2"/>
    <property type="match status" value="1"/>
</dbReference>
<evidence type="ECO:0000256" key="7">
    <source>
        <dbReference type="ARBA" id="ARBA00023098"/>
    </source>
</evidence>
<gene>
    <name evidence="13" type="ORF">MVES_001514</name>
</gene>
<keyword evidence="8 11" id="KW-0472">Membrane</keyword>
<feature type="transmembrane region" description="Helical" evidence="11">
    <location>
        <begin position="462"/>
        <end position="483"/>
    </location>
</feature>
<evidence type="ECO:0000256" key="1">
    <source>
        <dbReference type="ARBA" id="ARBA00004141"/>
    </source>
</evidence>
<dbReference type="SUPFAM" id="SSF52096">
    <property type="entry name" value="ClpP/crotonase"/>
    <property type="match status" value="1"/>
</dbReference>
<evidence type="ECO:0000256" key="2">
    <source>
        <dbReference type="ARBA" id="ARBA00005005"/>
    </source>
</evidence>
<evidence type="ECO:0000259" key="12">
    <source>
        <dbReference type="PROSITE" id="PS50850"/>
    </source>
</evidence>
<dbReference type="GO" id="GO:0005886">
    <property type="term" value="C:plasma membrane"/>
    <property type="evidence" value="ECO:0007669"/>
    <property type="project" value="TreeGrafter"/>
</dbReference>
<evidence type="ECO:0000256" key="3">
    <source>
        <dbReference type="ARBA" id="ARBA00005254"/>
    </source>
</evidence>
<dbReference type="InterPro" id="IPR014748">
    <property type="entry name" value="Enoyl-CoA_hydra_C"/>
</dbReference>
<dbReference type="Proteomes" id="UP000232875">
    <property type="component" value="Unassembled WGS sequence"/>
</dbReference>
<dbReference type="SUPFAM" id="SSF103473">
    <property type="entry name" value="MFS general substrate transporter"/>
    <property type="match status" value="1"/>
</dbReference>
<feature type="transmembrane region" description="Helical" evidence="11">
    <location>
        <begin position="396"/>
        <end position="417"/>
    </location>
</feature>
<keyword evidence="5" id="KW-0276">Fatty acid metabolism</keyword>
<feature type="transmembrane region" description="Helical" evidence="11">
    <location>
        <begin position="216"/>
        <end position="238"/>
    </location>
</feature>
<keyword evidence="4 11" id="KW-0812">Transmembrane</keyword>
<sequence>MQDVPRRRSSYFSAKSENSQASKTFDAIPVLLYRVENAQQAVYRAIEEYTEQDALEGKLHNARVEAAYDNGDKQVSLDEEGSIGVRVQDGAEGPEEDPFLVTWKSTNAENENPRSWSYRYRLRVMGIYALFSGVGPWASSMVSPALNTLDTELGFNNSVTLDLVLAIYLIAFFIGPLFSAPISENLGRKRLALFCNVFFIIFNIGCAVARTPAQLVVLRFFAGLFSGATVPMGGSAVSDMFDLHERGFAMSLYTIAPVLGPCMGPLVAGWIIQGWSPSKWPWIFWTSTMMAGVIMIVGLLFMRETYAPRLLREKARKLRESTGDNRYHSIFDKQKETPKQKLERVMLRPIVFLSTEILVFLPALYVAIIYGCFYLLVASMPRVFQEKYGYKVGISALHNLALGIGLVCFGQAGGVFIDVVYKRLCKKYGHKRPEYKLPLLMISVFVMPCALLLFGWTAQYHVVWIVPDIGLVLAGGSVICTIIQGQMYMADLMGVYASSSLSAMMATRSLMGFAMVLIAKPLFDRLDIGWGLSVVALITAIFGIPSPFILYKYGYQVRQRSKYATKFMWTEMHKIFAHIRSDGDVRAVILSAEGKSFTAGLDLTDPVLTDLYNEKSDSARIAIALRELIDRFQQAITSIEQCERPVIGVSHGYAIGLAIDILSTTDIRYAAKDCKFSIREAAIGLAADIGTLQRFPKIIGNDSTVRELALTARFFDAEEALQIGFVSKVLDSRQSALDAALATANEIAAHSPVAITGTKQALVYSRDHSVAEGLRFMQYLNAGFLQTDDMAAAVAAAMSKQKAEYAKL</sequence>
<dbReference type="EMBL" id="KZ454989">
    <property type="protein sequence ID" value="PKI84373.1"/>
    <property type="molecule type" value="Genomic_DNA"/>
</dbReference>
<dbReference type="CDD" id="cd17323">
    <property type="entry name" value="MFS_Tpo1_MDR_like"/>
    <property type="match status" value="1"/>
</dbReference>
<keyword evidence="14" id="KW-1185">Reference proteome</keyword>
<dbReference type="InterPro" id="IPR020846">
    <property type="entry name" value="MFS_dom"/>
</dbReference>
<evidence type="ECO:0000256" key="5">
    <source>
        <dbReference type="ARBA" id="ARBA00022832"/>
    </source>
</evidence>
<dbReference type="GO" id="GO:0016853">
    <property type="term" value="F:isomerase activity"/>
    <property type="evidence" value="ECO:0007669"/>
    <property type="project" value="UniProtKB-KW"/>
</dbReference>
<protein>
    <recommendedName>
        <fullName evidence="12">Major facilitator superfamily (MFS) profile domain-containing protein</fullName>
    </recommendedName>
</protein>
<comment type="subcellular location">
    <subcellularLocation>
        <location evidence="1">Membrane</location>
        <topology evidence="1">Multi-pass membrane protein</topology>
    </subcellularLocation>
</comment>
<dbReference type="AlphaFoldDB" id="A0A2N1JCV4"/>
<dbReference type="FunFam" id="1.10.12.10:FF:000004">
    <property type="entry name" value="Delta3,5-delta2,4-dienoyl-CoA isomerase"/>
    <property type="match status" value="1"/>
</dbReference>
<evidence type="ECO:0000256" key="9">
    <source>
        <dbReference type="ARBA" id="ARBA00023235"/>
    </source>
</evidence>
<dbReference type="InterPro" id="IPR036259">
    <property type="entry name" value="MFS_trans_sf"/>
</dbReference>
<dbReference type="InterPro" id="IPR029045">
    <property type="entry name" value="ClpP/crotonase-like_dom_sf"/>
</dbReference>
<feature type="transmembrane region" description="Helical" evidence="11">
    <location>
        <begin position="437"/>
        <end position="456"/>
    </location>
</feature>
<dbReference type="Pfam" id="PF07690">
    <property type="entry name" value="MFS_1"/>
    <property type="match status" value="1"/>
</dbReference>
<accession>A0A2N1JCV4</accession>
<dbReference type="GO" id="GO:0022857">
    <property type="term" value="F:transmembrane transporter activity"/>
    <property type="evidence" value="ECO:0007669"/>
    <property type="project" value="InterPro"/>
</dbReference>
<dbReference type="CDD" id="cd06558">
    <property type="entry name" value="crotonase-like"/>
    <property type="match status" value="1"/>
</dbReference>
<dbReference type="STRING" id="2020962.A0A2N1JCV4"/>
<feature type="transmembrane region" description="Helical" evidence="11">
    <location>
        <begin position="530"/>
        <end position="551"/>
    </location>
</feature>
<proteinExistence type="inferred from homology"/>
<evidence type="ECO:0000256" key="10">
    <source>
        <dbReference type="SAM" id="MobiDB-lite"/>
    </source>
</evidence>
<evidence type="ECO:0000256" key="4">
    <source>
        <dbReference type="ARBA" id="ARBA00022692"/>
    </source>
</evidence>
<reference evidence="13 14" key="1">
    <citation type="submission" date="2017-10" db="EMBL/GenBank/DDBJ databases">
        <title>A novel species of cold-tolerant Malassezia isolated from bats.</title>
        <authorList>
            <person name="Lorch J.M."/>
            <person name="Palmer J.M."/>
            <person name="Vanderwolf K.J."/>
            <person name="Schmidt K.Z."/>
            <person name="Verant M.L."/>
            <person name="Weller T.J."/>
            <person name="Blehert D.S."/>
        </authorList>
    </citation>
    <scope>NUCLEOTIDE SEQUENCE [LARGE SCALE GENOMIC DNA]</scope>
    <source>
        <strain evidence="13 14">NWHC:44797-103</strain>
    </source>
</reference>
<keyword evidence="6 11" id="KW-1133">Transmembrane helix</keyword>
<dbReference type="InterPro" id="IPR011701">
    <property type="entry name" value="MFS"/>
</dbReference>
<feature type="compositionally biased region" description="Polar residues" evidence="10">
    <location>
        <begin position="10"/>
        <end position="21"/>
    </location>
</feature>
<evidence type="ECO:0000256" key="11">
    <source>
        <dbReference type="SAM" id="Phobius"/>
    </source>
</evidence>
<feature type="transmembrane region" description="Helical" evidence="11">
    <location>
        <begin position="282"/>
        <end position="302"/>
    </location>
</feature>
<dbReference type="PROSITE" id="PS50850">
    <property type="entry name" value="MFS"/>
    <property type="match status" value="1"/>
</dbReference>
<feature type="domain" description="Major facilitator superfamily (MFS) profile" evidence="12">
    <location>
        <begin position="124"/>
        <end position="558"/>
    </location>
</feature>
<name>A0A2N1JCV4_9BASI</name>
<evidence type="ECO:0000313" key="14">
    <source>
        <dbReference type="Proteomes" id="UP000232875"/>
    </source>
</evidence>
<keyword evidence="9" id="KW-0413">Isomerase</keyword>
<feature type="transmembrane region" description="Helical" evidence="11">
    <location>
        <begin position="159"/>
        <end position="179"/>
    </location>
</feature>
<evidence type="ECO:0000256" key="8">
    <source>
        <dbReference type="ARBA" id="ARBA00023136"/>
    </source>
</evidence>
<dbReference type="PANTHER" id="PTHR23502:SF60">
    <property type="entry name" value="MAJOR FACILITATOR SUPERFAMILY (MFS) PROFILE DOMAIN-CONTAINING PROTEIN-RELATED"/>
    <property type="match status" value="1"/>
</dbReference>
<feature type="transmembrane region" description="Helical" evidence="11">
    <location>
        <begin position="495"/>
        <end position="518"/>
    </location>
</feature>
<keyword evidence="7" id="KW-0443">Lipid metabolism</keyword>
<dbReference type="Gene3D" id="1.20.1250.20">
    <property type="entry name" value="MFS general substrate transporter like domains"/>
    <property type="match status" value="1"/>
</dbReference>
<dbReference type="Gene3D" id="3.90.226.10">
    <property type="entry name" value="2-enoyl-CoA Hydratase, Chain A, domain 1"/>
    <property type="match status" value="1"/>
</dbReference>
<dbReference type="InterPro" id="IPR001753">
    <property type="entry name" value="Enoyl-CoA_hydra/iso"/>
</dbReference>
<feature type="transmembrane region" description="Helical" evidence="11">
    <location>
        <begin position="350"/>
        <end position="376"/>
    </location>
</feature>
<feature type="transmembrane region" description="Helical" evidence="11">
    <location>
        <begin position="191"/>
        <end position="210"/>
    </location>
</feature>
<comment type="pathway">
    <text evidence="2">Lipid metabolism; fatty acid beta-oxidation.</text>
</comment>
<evidence type="ECO:0000313" key="13">
    <source>
        <dbReference type="EMBL" id="PKI84373.1"/>
    </source>
</evidence>
<evidence type="ECO:0000256" key="6">
    <source>
        <dbReference type="ARBA" id="ARBA00022989"/>
    </source>
</evidence>
<dbReference type="PANTHER" id="PTHR23502">
    <property type="entry name" value="MAJOR FACILITATOR SUPERFAMILY"/>
    <property type="match status" value="1"/>
</dbReference>
<organism evidence="13 14">
    <name type="scientific">Malassezia vespertilionis</name>
    <dbReference type="NCBI Taxonomy" id="2020962"/>
    <lineage>
        <taxon>Eukaryota</taxon>
        <taxon>Fungi</taxon>
        <taxon>Dikarya</taxon>
        <taxon>Basidiomycota</taxon>
        <taxon>Ustilaginomycotina</taxon>
        <taxon>Malasseziomycetes</taxon>
        <taxon>Malasseziales</taxon>
        <taxon>Malasseziaceae</taxon>
        <taxon>Malassezia</taxon>
    </lineage>
</organism>
<feature type="transmembrane region" description="Helical" evidence="11">
    <location>
        <begin position="120"/>
        <end position="139"/>
    </location>
</feature>
<comment type="similarity">
    <text evidence="3">Belongs to the enoyl-CoA hydratase/isomerase family.</text>
</comment>